<organism evidence="2 3">
    <name type="scientific">Acetivibrio straminisolvens JCM 21531</name>
    <dbReference type="NCBI Taxonomy" id="1294263"/>
    <lineage>
        <taxon>Bacteria</taxon>
        <taxon>Bacillati</taxon>
        <taxon>Bacillota</taxon>
        <taxon>Clostridia</taxon>
        <taxon>Eubacteriales</taxon>
        <taxon>Oscillospiraceae</taxon>
        <taxon>Acetivibrio</taxon>
    </lineage>
</organism>
<evidence type="ECO:0000313" key="2">
    <source>
        <dbReference type="EMBL" id="GAE90531.1"/>
    </source>
</evidence>
<evidence type="ECO:0000256" key="1">
    <source>
        <dbReference type="SAM" id="Phobius"/>
    </source>
</evidence>
<feature type="transmembrane region" description="Helical" evidence="1">
    <location>
        <begin position="80"/>
        <end position="100"/>
    </location>
</feature>
<protein>
    <submittedName>
        <fullName evidence="2">Cyclic beta-1,2-glucan synthase</fullName>
    </submittedName>
</protein>
<gene>
    <name evidence="2" type="ORF">JCM21531_4154</name>
</gene>
<keyword evidence="3" id="KW-1185">Reference proteome</keyword>
<dbReference type="RefSeq" id="WP_038291111.1">
    <property type="nucleotide sequence ID" value="NZ_BAVR01000076.1"/>
</dbReference>
<comment type="caution">
    <text evidence="2">The sequence shown here is derived from an EMBL/GenBank/DDBJ whole genome shotgun (WGS) entry which is preliminary data.</text>
</comment>
<name>W4VBH9_9FIRM</name>
<dbReference type="AlphaFoldDB" id="W4VBH9"/>
<dbReference type="Proteomes" id="UP000019109">
    <property type="component" value="Unassembled WGS sequence"/>
</dbReference>
<evidence type="ECO:0000313" key="3">
    <source>
        <dbReference type="Proteomes" id="UP000019109"/>
    </source>
</evidence>
<dbReference type="Gene3D" id="1.50.10.140">
    <property type="match status" value="1"/>
</dbReference>
<keyword evidence="1" id="KW-1133">Transmembrane helix</keyword>
<sequence length="178" mass="20353">MTLQFVFLPYNAWLMVNAAVLSLGRVLFTKRNMLEWVTALDVERGLKNSLKGYVIKMKTAVFQALIIVALAFVFKSGVAALVSVLLFAVWVLSPFIAYWVSKETVYKMETLSDEENLELRRIARKTWRYYEEFVNRRNNYLAPDNYQEDPPNGIAYRTSPTNIGLGMLAALTARDLAI</sequence>
<accession>W4VBH9</accession>
<keyword evidence="1" id="KW-0812">Transmembrane</keyword>
<dbReference type="STRING" id="1294263.JCM21531_4154"/>
<feature type="transmembrane region" description="Helical" evidence="1">
    <location>
        <begin position="12"/>
        <end position="28"/>
    </location>
</feature>
<dbReference type="EMBL" id="BAVR01000076">
    <property type="protein sequence ID" value="GAE90531.1"/>
    <property type="molecule type" value="Genomic_DNA"/>
</dbReference>
<keyword evidence="1" id="KW-0472">Membrane</keyword>
<feature type="transmembrane region" description="Helical" evidence="1">
    <location>
        <begin position="53"/>
        <end position="74"/>
    </location>
</feature>
<proteinExistence type="predicted"/>
<reference evidence="2" key="1">
    <citation type="journal article" date="2014" name="Genome Announc.">
        <title>Draft Genome Sequence of Clostridium straminisolvens Strain JCM 21531T, Isolated from a Cellulose-Degrading Bacterial Community.</title>
        <authorList>
            <person name="Yuki M."/>
            <person name="Oshima K."/>
            <person name="Suda W."/>
            <person name="Sakamoto M."/>
            <person name="Kitamura K."/>
            <person name="Iida T."/>
            <person name="Hattori M."/>
            <person name="Ohkuma M."/>
        </authorList>
    </citation>
    <scope>NUCLEOTIDE SEQUENCE [LARGE SCALE GENOMIC DNA]</scope>
    <source>
        <strain evidence="2">JCM 21531</strain>
    </source>
</reference>